<keyword evidence="2" id="KW-1185">Reference proteome</keyword>
<reference evidence="1" key="1">
    <citation type="submission" date="2022-05" db="EMBL/GenBank/DDBJ databases">
        <title>Chromosome-level genome of Chaenocephalus aceratus.</title>
        <authorList>
            <person name="Park H."/>
        </authorList>
    </citation>
    <scope>NUCLEOTIDE SEQUENCE</scope>
    <source>
        <strain evidence="1">KU_202001</strain>
    </source>
</reference>
<protein>
    <submittedName>
        <fullName evidence="1">Uncharacterized protein</fullName>
    </submittedName>
</protein>
<proteinExistence type="predicted"/>
<sequence length="91" mass="9415">FHLAAAQGFSATTGPWDLVLSGADHGYGLAHASIPAIPNSSPYPPSRHRHANGAAHECSVQNRLKLTHSLCPSFVALIMVPGGAEGMTGTQ</sequence>
<feature type="non-terminal residue" evidence="1">
    <location>
        <position position="1"/>
    </location>
</feature>
<evidence type="ECO:0000313" key="2">
    <source>
        <dbReference type="Proteomes" id="UP001057452"/>
    </source>
</evidence>
<dbReference type="Proteomes" id="UP001057452">
    <property type="component" value="Chromosome 5"/>
</dbReference>
<comment type="caution">
    <text evidence="1">The sequence shown here is derived from an EMBL/GenBank/DDBJ whole genome shotgun (WGS) entry which is preliminary data.</text>
</comment>
<dbReference type="EMBL" id="CM043789">
    <property type="protein sequence ID" value="KAI4826373.1"/>
    <property type="molecule type" value="Genomic_DNA"/>
</dbReference>
<feature type="non-terminal residue" evidence="1">
    <location>
        <position position="91"/>
    </location>
</feature>
<organism evidence="1 2">
    <name type="scientific">Chaenocephalus aceratus</name>
    <name type="common">Blackfin icefish</name>
    <name type="synonym">Chaenichthys aceratus</name>
    <dbReference type="NCBI Taxonomy" id="36190"/>
    <lineage>
        <taxon>Eukaryota</taxon>
        <taxon>Metazoa</taxon>
        <taxon>Chordata</taxon>
        <taxon>Craniata</taxon>
        <taxon>Vertebrata</taxon>
        <taxon>Euteleostomi</taxon>
        <taxon>Actinopterygii</taxon>
        <taxon>Neopterygii</taxon>
        <taxon>Teleostei</taxon>
        <taxon>Neoteleostei</taxon>
        <taxon>Acanthomorphata</taxon>
        <taxon>Eupercaria</taxon>
        <taxon>Perciformes</taxon>
        <taxon>Notothenioidei</taxon>
        <taxon>Channichthyidae</taxon>
        <taxon>Chaenocephalus</taxon>
    </lineage>
</organism>
<evidence type="ECO:0000313" key="1">
    <source>
        <dbReference type="EMBL" id="KAI4826373.1"/>
    </source>
</evidence>
<name>A0ACB9XHL9_CHAAC</name>
<accession>A0ACB9XHL9</accession>
<gene>
    <name evidence="1" type="ORF">KUCAC02_029821</name>
</gene>